<keyword evidence="1" id="KW-0732">Signal</keyword>
<proteinExistence type="predicted"/>
<reference evidence="2" key="1">
    <citation type="submission" date="2023-06" db="EMBL/GenBank/DDBJ databases">
        <title>Black Yeasts Isolated from many extreme environments.</title>
        <authorList>
            <person name="Coleine C."/>
            <person name="Stajich J.E."/>
            <person name="Selbmann L."/>
        </authorList>
    </citation>
    <scope>NUCLEOTIDE SEQUENCE</scope>
    <source>
        <strain evidence="2">CCFEE 5200</strain>
    </source>
</reference>
<evidence type="ECO:0000256" key="1">
    <source>
        <dbReference type="SAM" id="SignalP"/>
    </source>
</evidence>
<dbReference type="AlphaFoldDB" id="A0AAN6R1C0"/>
<name>A0AAN6R1C0_9PEZI</name>
<accession>A0AAN6R1C0</accession>
<evidence type="ECO:0000313" key="2">
    <source>
        <dbReference type="EMBL" id="KAK1015644.1"/>
    </source>
</evidence>
<feature type="chain" id="PRO_5042992773" evidence="1">
    <location>
        <begin position="33"/>
        <end position="99"/>
    </location>
</feature>
<protein>
    <submittedName>
        <fullName evidence="2">Uncharacterized protein</fullName>
    </submittedName>
</protein>
<dbReference type="EMBL" id="JAUJLE010000002">
    <property type="protein sequence ID" value="KAK1015644.1"/>
    <property type="molecule type" value="Genomic_DNA"/>
</dbReference>
<comment type="caution">
    <text evidence="2">The sequence shown here is derived from an EMBL/GenBank/DDBJ whole genome shotgun (WGS) entry which is preliminary data.</text>
</comment>
<keyword evidence="3" id="KW-1185">Reference proteome</keyword>
<sequence>MRVITAAATTAAYLCAILSSTAVAATVPPTTAANPLVERAGQVVVCDRSFKQGVCGPDTDLTNFVCPKKRSCSEGGAFKCVGFGTCSASRVESTCRVLG</sequence>
<gene>
    <name evidence="2" type="ORF">LTR91_000669</name>
</gene>
<evidence type="ECO:0000313" key="3">
    <source>
        <dbReference type="Proteomes" id="UP001175353"/>
    </source>
</evidence>
<dbReference type="Proteomes" id="UP001175353">
    <property type="component" value="Unassembled WGS sequence"/>
</dbReference>
<feature type="signal peptide" evidence="1">
    <location>
        <begin position="1"/>
        <end position="32"/>
    </location>
</feature>
<organism evidence="2 3">
    <name type="scientific">Friedmanniomyces endolithicus</name>
    <dbReference type="NCBI Taxonomy" id="329885"/>
    <lineage>
        <taxon>Eukaryota</taxon>
        <taxon>Fungi</taxon>
        <taxon>Dikarya</taxon>
        <taxon>Ascomycota</taxon>
        <taxon>Pezizomycotina</taxon>
        <taxon>Dothideomycetes</taxon>
        <taxon>Dothideomycetidae</taxon>
        <taxon>Mycosphaerellales</taxon>
        <taxon>Teratosphaeriaceae</taxon>
        <taxon>Friedmanniomyces</taxon>
    </lineage>
</organism>